<feature type="domain" description="Histidine kinase/HSP90-like ATPase" evidence="11">
    <location>
        <begin position="324"/>
        <end position="415"/>
    </location>
</feature>
<dbReference type="InterPro" id="IPR055558">
    <property type="entry name" value="DUF7134"/>
</dbReference>
<keyword evidence="10" id="KW-1133">Transmembrane helix</keyword>
<organism evidence="12 13">
    <name type="scientific">Streptomyces coryli</name>
    <dbReference type="NCBI Taxonomy" id="1128680"/>
    <lineage>
        <taxon>Bacteria</taxon>
        <taxon>Bacillati</taxon>
        <taxon>Actinomycetota</taxon>
        <taxon>Actinomycetes</taxon>
        <taxon>Kitasatosporales</taxon>
        <taxon>Streptomycetaceae</taxon>
        <taxon>Streptomyces</taxon>
    </lineage>
</organism>
<evidence type="ECO:0000256" key="9">
    <source>
        <dbReference type="SAM" id="MobiDB-lite"/>
    </source>
</evidence>
<feature type="transmembrane region" description="Helical" evidence="10">
    <location>
        <begin position="115"/>
        <end position="135"/>
    </location>
</feature>
<dbReference type="InterPro" id="IPR036890">
    <property type="entry name" value="HATPase_C_sf"/>
</dbReference>
<dbReference type="GO" id="GO:0046983">
    <property type="term" value="F:protein dimerization activity"/>
    <property type="evidence" value="ECO:0007669"/>
    <property type="project" value="InterPro"/>
</dbReference>
<dbReference type="CDD" id="cd16917">
    <property type="entry name" value="HATPase_UhpB-NarQ-NarX-like"/>
    <property type="match status" value="1"/>
</dbReference>
<sequence>MDARGDGRMDVTQAPTQPVYAATRRVWAFDARHPWVWDAAVPAVIAAPGLLQVLGVFDTRSGELRREGTARYLSDVPTPVLWLVLAGLVLPLLWRRRHPFAAYCAVAVALTVHDAYQLALVSAVAIGAALFSVALRQPLSRIAWAAAVVLAGLAFDLLHNPPADPLREYIPVLAIFTAIVTTAFTMRTRREHIGALEERARRLEVERDQKARLATAAERARIAREMHDIVAHNLAVIVGLADGGSYAATKSPERQTQALDAISTTGREALAELRRLLGVLQPPEAELAPQPGLPDLDALLDRVRAAGLPVRCRVRGDARALSEGEQLTVYRIVQEALTNTLKHAKARESAQVTLAYDEGVTIEVTDTGAAPAAPPSDTGQGLAGMRERVALYGGTFDAGPTGTGWRVRATIPSAGAGDIIKPVRRPRTSARSAGNPAT</sequence>
<dbReference type="InterPro" id="IPR011712">
    <property type="entry name" value="Sig_transdc_His_kin_sub3_dim/P"/>
</dbReference>
<feature type="transmembrane region" description="Helical" evidence="10">
    <location>
        <begin position="78"/>
        <end position="95"/>
    </location>
</feature>
<proteinExistence type="predicted"/>
<feature type="compositionally biased region" description="Polar residues" evidence="9">
    <location>
        <begin position="429"/>
        <end position="438"/>
    </location>
</feature>
<dbReference type="PANTHER" id="PTHR24421">
    <property type="entry name" value="NITRATE/NITRITE SENSOR PROTEIN NARX-RELATED"/>
    <property type="match status" value="1"/>
</dbReference>
<dbReference type="Gene3D" id="1.20.5.1930">
    <property type="match status" value="1"/>
</dbReference>
<dbReference type="PANTHER" id="PTHR24421:SF10">
    <property type="entry name" value="NITRATE_NITRITE SENSOR PROTEIN NARQ"/>
    <property type="match status" value="1"/>
</dbReference>
<evidence type="ECO:0000256" key="4">
    <source>
        <dbReference type="ARBA" id="ARBA00022679"/>
    </source>
</evidence>
<dbReference type="Proteomes" id="UP000481583">
    <property type="component" value="Unassembled WGS sequence"/>
</dbReference>
<dbReference type="AlphaFoldDB" id="A0A6G4U5E2"/>
<name>A0A6G4U5E2_9ACTN</name>
<evidence type="ECO:0000259" key="11">
    <source>
        <dbReference type="SMART" id="SM00387"/>
    </source>
</evidence>
<dbReference type="Pfam" id="PF07730">
    <property type="entry name" value="HisKA_3"/>
    <property type="match status" value="1"/>
</dbReference>
<comment type="caution">
    <text evidence="12">The sequence shown here is derived from an EMBL/GenBank/DDBJ whole genome shotgun (WGS) entry which is preliminary data.</text>
</comment>
<dbReference type="SMART" id="SM00387">
    <property type="entry name" value="HATPase_c"/>
    <property type="match status" value="1"/>
</dbReference>
<evidence type="ECO:0000256" key="3">
    <source>
        <dbReference type="ARBA" id="ARBA00022553"/>
    </source>
</evidence>
<dbReference type="Pfam" id="PF02518">
    <property type="entry name" value="HATPase_c"/>
    <property type="match status" value="1"/>
</dbReference>
<dbReference type="GO" id="GO:0000155">
    <property type="term" value="F:phosphorelay sensor kinase activity"/>
    <property type="evidence" value="ECO:0007669"/>
    <property type="project" value="InterPro"/>
</dbReference>
<evidence type="ECO:0000256" key="8">
    <source>
        <dbReference type="ARBA" id="ARBA00023012"/>
    </source>
</evidence>
<dbReference type="Pfam" id="PF23539">
    <property type="entry name" value="DUF7134"/>
    <property type="match status" value="1"/>
</dbReference>
<dbReference type="GO" id="GO:0005524">
    <property type="term" value="F:ATP binding"/>
    <property type="evidence" value="ECO:0007669"/>
    <property type="project" value="UniProtKB-KW"/>
</dbReference>
<keyword evidence="13" id="KW-1185">Reference proteome</keyword>
<dbReference type="Gene3D" id="3.30.565.10">
    <property type="entry name" value="Histidine kinase-like ATPase, C-terminal domain"/>
    <property type="match status" value="1"/>
</dbReference>
<dbReference type="EC" id="2.7.13.3" evidence="2"/>
<keyword evidence="5" id="KW-0547">Nucleotide-binding</keyword>
<feature type="region of interest" description="Disordered" evidence="9">
    <location>
        <begin position="417"/>
        <end position="438"/>
    </location>
</feature>
<feature type="transmembrane region" description="Helical" evidence="10">
    <location>
        <begin position="170"/>
        <end position="186"/>
    </location>
</feature>
<dbReference type="GO" id="GO:0016020">
    <property type="term" value="C:membrane"/>
    <property type="evidence" value="ECO:0007669"/>
    <property type="project" value="InterPro"/>
</dbReference>
<dbReference type="InterPro" id="IPR050482">
    <property type="entry name" value="Sensor_HK_TwoCompSys"/>
</dbReference>
<feature type="transmembrane region" description="Helical" evidence="10">
    <location>
        <begin position="142"/>
        <end position="158"/>
    </location>
</feature>
<evidence type="ECO:0000313" key="13">
    <source>
        <dbReference type="Proteomes" id="UP000481583"/>
    </source>
</evidence>
<keyword evidence="10" id="KW-0472">Membrane</keyword>
<evidence type="ECO:0000256" key="10">
    <source>
        <dbReference type="SAM" id="Phobius"/>
    </source>
</evidence>
<comment type="catalytic activity">
    <reaction evidence="1">
        <text>ATP + protein L-histidine = ADP + protein N-phospho-L-histidine.</text>
        <dbReference type="EC" id="2.7.13.3"/>
    </reaction>
</comment>
<keyword evidence="7" id="KW-0067">ATP-binding</keyword>
<dbReference type="RefSeq" id="WP_165240752.1">
    <property type="nucleotide sequence ID" value="NZ_JAAKZV010000143.1"/>
</dbReference>
<evidence type="ECO:0000256" key="1">
    <source>
        <dbReference type="ARBA" id="ARBA00000085"/>
    </source>
</evidence>
<dbReference type="SUPFAM" id="SSF55874">
    <property type="entry name" value="ATPase domain of HSP90 chaperone/DNA topoisomerase II/histidine kinase"/>
    <property type="match status" value="1"/>
</dbReference>
<accession>A0A6G4U5E2</accession>
<keyword evidence="3" id="KW-0597">Phosphoprotein</keyword>
<keyword evidence="8" id="KW-0902">Two-component regulatory system</keyword>
<keyword evidence="4" id="KW-0808">Transferase</keyword>
<dbReference type="InterPro" id="IPR003594">
    <property type="entry name" value="HATPase_dom"/>
</dbReference>
<dbReference type="EMBL" id="JAAKZV010000143">
    <property type="protein sequence ID" value="NGN67459.1"/>
    <property type="molecule type" value="Genomic_DNA"/>
</dbReference>
<evidence type="ECO:0000256" key="7">
    <source>
        <dbReference type="ARBA" id="ARBA00022840"/>
    </source>
</evidence>
<keyword evidence="10" id="KW-0812">Transmembrane</keyword>
<keyword evidence="6 12" id="KW-0418">Kinase</keyword>
<evidence type="ECO:0000256" key="6">
    <source>
        <dbReference type="ARBA" id="ARBA00022777"/>
    </source>
</evidence>
<feature type="transmembrane region" description="Helical" evidence="10">
    <location>
        <begin position="35"/>
        <end position="57"/>
    </location>
</feature>
<evidence type="ECO:0000256" key="2">
    <source>
        <dbReference type="ARBA" id="ARBA00012438"/>
    </source>
</evidence>
<evidence type="ECO:0000313" key="12">
    <source>
        <dbReference type="EMBL" id="NGN67459.1"/>
    </source>
</evidence>
<gene>
    <name evidence="12" type="ORF">G5C51_26585</name>
</gene>
<reference evidence="12 13" key="1">
    <citation type="submission" date="2020-02" db="EMBL/GenBank/DDBJ databases">
        <title>Whole-genome analyses of novel actinobacteria.</title>
        <authorList>
            <person name="Sahin N."/>
        </authorList>
    </citation>
    <scope>NUCLEOTIDE SEQUENCE [LARGE SCALE GENOMIC DNA]</scope>
    <source>
        <strain evidence="12 13">A7024</strain>
    </source>
</reference>
<evidence type="ECO:0000256" key="5">
    <source>
        <dbReference type="ARBA" id="ARBA00022741"/>
    </source>
</evidence>
<protein>
    <recommendedName>
        <fullName evidence="2">histidine kinase</fullName>
        <ecNumber evidence="2">2.7.13.3</ecNumber>
    </recommendedName>
</protein>